<name>A0A517RHH1_9PLAN</name>
<dbReference type="EC" id="3.1.6.1" evidence="4"/>
<dbReference type="RefSeq" id="WP_145217918.1">
    <property type="nucleotide sequence ID" value="NZ_CP036269.1"/>
</dbReference>
<dbReference type="PANTHER" id="PTHR42693">
    <property type="entry name" value="ARYLSULFATASE FAMILY MEMBER"/>
    <property type="match status" value="1"/>
</dbReference>
<keyword evidence="2 4" id="KW-0378">Hydrolase</keyword>
<accession>A0A517RHH1</accession>
<comment type="similarity">
    <text evidence="1">Belongs to the sulfatase family.</text>
</comment>
<reference evidence="4 5" key="1">
    <citation type="submission" date="2019-02" db="EMBL/GenBank/DDBJ databases">
        <title>Deep-cultivation of Planctomycetes and their phenomic and genomic characterization uncovers novel biology.</title>
        <authorList>
            <person name="Wiegand S."/>
            <person name="Jogler M."/>
            <person name="Boedeker C."/>
            <person name="Pinto D."/>
            <person name="Vollmers J."/>
            <person name="Rivas-Marin E."/>
            <person name="Kohn T."/>
            <person name="Peeters S.H."/>
            <person name="Heuer A."/>
            <person name="Rast P."/>
            <person name="Oberbeckmann S."/>
            <person name="Bunk B."/>
            <person name="Jeske O."/>
            <person name="Meyerdierks A."/>
            <person name="Storesund J.E."/>
            <person name="Kallscheuer N."/>
            <person name="Luecker S."/>
            <person name="Lage O.M."/>
            <person name="Pohl T."/>
            <person name="Merkel B.J."/>
            <person name="Hornburger P."/>
            <person name="Mueller R.-W."/>
            <person name="Bruemmer F."/>
            <person name="Labrenz M."/>
            <person name="Spormann A.M."/>
            <person name="Op den Camp H."/>
            <person name="Overmann J."/>
            <person name="Amann R."/>
            <person name="Jetten M.S.M."/>
            <person name="Mascher T."/>
            <person name="Medema M.H."/>
            <person name="Devos D.P."/>
            <person name="Kaster A.-K."/>
            <person name="Ovreas L."/>
            <person name="Rohde M."/>
            <person name="Galperin M.Y."/>
            <person name="Jogler C."/>
        </authorList>
    </citation>
    <scope>NUCLEOTIDE SEQUENCE [LARGE SCALE GENOMIC DNA]</scope>
    <source>
        <strain evidence="4 5">Pan241w</strain>
    </source>
</reference>
<dbReference type="KEGG" id="gaz:Pan241w_34270"/>
<evidence type="ECO:0000256" key="1">
    <source>
        <dbReference type="ARBA" id="ARBA00008779"/>
    </source>
</evidence>
<protein>
    <submittedName>
        <fullName evidence="4">Arylsulfatase</fullName>
        <ecNumber evidence="4">3.1.6.1</ecNumber>
    </submittedName>
</protein>
<proteinExistence type="inferred from homology"/>
<dbReference type="Gene3D" id="2.60.120.260">
    <property type="entry name" value="Galactose-binding domain-like"/>
    <property type="match status" value="1"/>
</dbReference>
<dbReference type="AlphaFoldDB" id="A0A517RHH1"/>
<dbReference type="PANTHER" id="PTHR42693:SF53">
    <property type="entry name" value="ENDO-4-O-SULFATASE"/>
    <property type="match status" value="1"/>
</dbReference>
<dbReference type="Pfam" id="PF00884">
    <property type="entry name" value="Sulfatase"/>
    <property type="match status" value="1"/>
</dbReference>
<dbReference type="CDD" id="cd16146">
    <property type="entry name" value="ARS_like"/>
    <property type="match status" value="1"/>
</dbReference>
<dbReference type="InterPro" id="IPR000917">
    <property type="entry name" value="Sulfatase_N"/>
</dbReference>
<dbReference type="Gene3D" id="3.30.1120.10">
    <property type="match status" value="1"/>
</dbReference>
<dbReference type="InterPro" id="IPR050738">
    <property type="entry name" value="Sulfatase"/>
</dbReference>
<dbReference type="OrthoDB" id="9777306at2"/>
<feature type="domain" description="Sulfatase N-terminal" evidence="3">
    <location>
        <begin position="36"/>
        <end position="342"/>
    </location>
</feature>
<keyword evidence="5" id="KW-1185">Reference proteome</keyword>
<dbReference type="EMBL" id="CP036269">
    <property type="protein sequence ID" value="QDT43327.1"/>
    <property type="molecule type" value="Genomic_DNA"/>
</dbReference>
<evidence type="ECO:0000313" key="5">
    <source>
        <dbReference type="Proteomes" id="UP000317171"/>
    </source>
</evidence>
<dbReference type="Proteomes" id="UP000317171">
    <property type="component" value="Chromosome"/>
</dbReference>
<gene>
    <name evidence="4" type="primary">atsA_21</name>
    <name evidence="4" type="ORF">Pan241w_34270</name>
</gene>
<evidence type="ECO:0000259" key="3">
    <source>
        <dbReference type="Pfam" id="PF00884"/>
    </source>
</evidence>
<dbReference type="Gene3D" id="3.40.720.10">
    <property type="entry name" value="Alkaline Phosphatase, subunit A"/>
    <property type="match status" value="1"/>
</dbReference>
<sequence>MNARRSILTLMIFLVCCFVSHLQIESLQAKGKQRQPNIILVMTDDQGYWDTGISGNKLIETPTIDRMAAEGVTFTRFYANMVCAPTRAGLMTGRHYLRTGLYNTRFGGDTLGQDETTIAQVLQSAGYKTGLFGKWHLGRYAQYQPHRRGFDHFFGHYHGHIERYTNPDQVVVNGQPVETRGYVTDLFTNAAIDFITEYKNKPFFCYIAYNAPHSPFLLDTSHFGQPEGDKLIEKYLAKGLPLREARIYAMVERIDQNLNRLLQSVKQLGLEDETVVIFTSDNGGVSRAFKAGLKGGKASAYEGGTRVPFVVRWPGHFPAGKKTDAMVAQTDLFPTFCQLAGVPVPQGIKLDGKSILPLMEQGTGKSPHEYLYHTWDRYTPNPWHRWSIHGERFKLVGHDPQGKQGQQEPAGKLYDLQADPGETKDVSRQYPEVASRLRNEFLRWFDDVTEGQVYQPAAIPVGDSEEPVVELQPSWAILKGEGLEYSFDGYDWDTIDGWKSNAGTASWQLDVLKPGRYAVELSYGYRDASPAAGSLEILVGKTKLNCELPMSTSRNVFLKQTVGTLELKAGQQTLTVQAANDGGIPGLRLNSIWLKSQGNE</sequence>
<evidence type="ECO:0000313" key="4">
    <source>
        <dbReference type="EMBL" id="QDT43327.1"/>
    </source>
</evidence>
<dbReference type="SUPFAM" id="SSF49785">
    <property type="entry name" value="Galactose-binding domain-like"/>
    <property type="match status" value="1"/>
</dbReference>
<dbReference type="GO" id="GO:0004065">
    <property type="term" value="F:arylsulfatase activity"/>
    <property type="evidence" value="ECO:0007669"/>
    <property type="project" value="UniProtKB-EC"/>
</dbReference>
<dbReference type="InterPro" id="IPR017850">
    <property type="entry name" value="Alkaline_phosphatase_core_sf"/>
</dbReference>
<organism evidence="4 5">
    <name type="scientific">Gimesia alba</name>
    <dbReference type="NCBI Taxonomy" id="2527973"/>
    <lineage>
        <taxon>Bacteria</taxon>
        <taxon>Pseudomonadati</taxon>
        <taxon>Planctomycetota</taxon>
        <taxon>Planctomycetia</taxon>
        <taxon>Planctomycetales</taxon>
        <taxon>Planctomycetaceae</taxon>
        <taxon>Gimesia</taxon>
    </lineage>
</organism>
<evidence type="ECO:0000256" key="2">
    <source>
        <dbReference type="ARBA" id="ARBA00022801"/>
    </source>
</evidence>
<dbReference type="SUPFAM" id="SSF53649">
    <property type="entry name" value="Alkaline phosphatase-like"/>
    <property type="match status" value="1"/>
</dbReference>
<dbReference type="InterPro" id="IPR008979">
    <property type="entry name" value="Galactose-bd-like_sf"/>
</dbReference>